<evidence type="ECO:0000256" key="2">
    <source>
        <dbReference type="SAM" id="MobiDB-lite"/>
    </source>
</evidence>
<evidence type="ECO:0000259" key="3">
    <source>
        <dbReference type="PROSITE" id="PS50994"/>
    </source>
</evidence>
<feature type="region of interest" description="Disordered" evidence="2">
    <location>
        <begin position="439"/>
        <end position="476"/>
    </location>
</feature>
<dbReference type="Gene3D" id="1.10.340.70">
    <property type="match status" value="1"/>
</dbReference>
<evidence type="ECO:0000313" key="4">
    <source>
        <dbReference type="EMBL" id="KAL2098384.1"/>
    </source>
</evidence>
<evidence type="ECO:0000313" key="5">
    <source>
        <dbReference type="Proteomes" id="UP001591681"/>
    </source>
</evidence>
<dbReference type="AlphaFoldDB" id="A0ABD1KGP6"/>
<dbReference type="InterPro" id="IPR001584">
    <property type="entry name" value="Integrase_cat-core"/>
</dbReference>
<protein>
    <recommendedName>
        <fullName evidence="1">Gypsy retrotransposon integrase-like protein 1</fullName>
    </recommendedName>
</protein>
<gene>
    <name evidence="4" type="ORF">ACEWY4_007591</name>
</gene>
<organism evidence="4 5">
    <name type="scientific">Coilia grayii</name>
    <name type="common">Gray's grenadier anchovy</name>
    <dbReference type="NCBI Taxonomy" id="363190"/>
    <lineage>
        <taxon>Eukaryota</taxon>
        <taxon>Metazoa</taxon>
        <taxon>Chordata</taxon>
        <taxon>Craniata</taxon>
        <taxon>Vertebrata</taxon>
        <taxon>Euteleostomi</taxon>
        <taxon>Actinopterygii</taxon>
        <taxon>Neopterygii</taxon>
        <taxon>Teleostei</taxon>
        <taxon>Clupei</taxon>
        <taxon>Clupeiformes</taxon>
        <taxon>Clupeoidei</taxon>
        <taxon>Engraulidae</taxon>
        <taxon>Coilinae</taxon>
        <taxon>Coilia</taxon>
    </lineage>
</organism>
<dbReference type="Pfam" id="PF17921">
    <property type="entry name" value="Integrase_H2C2"/>
    <property type="match status" value="1"/>
</dbReference>
<reference evidence="4 5" key="1">
    <citation type="submission" date="2024-09" db="EMBL/GenBank/DDBJ databases">
        <title>A chromosome-level genome assembly of Gray's grenadier anchovy, Coilia grayii.</title>
        <authorList>
            <person name="Fu Z."/>
        </authorList>
    </citation>
    <scope>NUCLEOTIDE SEQUENCE [LARGE SCALE GENOMIC DNA]</scope>
    <source>
        <strain evidence="4">G4</strain>
        <tissue evidence="4">Muscle</tissue>
    </source>
</reference>
<feature type="domain" description="Integrase catalytic" evidence="3">
    <location>
        <begin position="109"/>
        <end position="267"/>
    </location>
</feature>
<dbReference type="InterPro" id="IPR036397">
    <property type="entry name" value="RNaseH_sf"/>
</dbReference>
<keyword evidence="5" id="KW-1185">Reference proteome</keyword>
<dbReference type="SUPFAM" id="SSF53098">
    <property type="entry name" value="Ribonuclease H-like"/>
    <property type="match status" value="1"/>
</dbReference>
<dbReference type="PROSITE" id="PS50994">
    <property type="entry name" value="INTEGRASE"/>
    <property type="match status" value="1"/>
</dbReference>
<dbReference type="PANTHER" id="PTHR37984">
    <property type="entry name" value="PROTEIN CBG26694"/>
    <property type="match status" value="1"/>
</dbReference>
<dbReference type="InterPro" id="IPR041588">
    <property type="entry name" value="Integrase_H2C2"/>
</dbReference>
<evidence type="ECO:0000256" key="1">
    <source>
        <dbReference type="ARBA" id="ARBA00039658"/>
    </source>
</evidence>
<name>A0ABD1KGP6_9TELE</name>
<dbReference type="Gene3D" id="3.30.420.10">
    <property type="entry name" value="Ribonuclease H-like superfamily/Ribonuclease H"/>
    <property type="match status" value="1"/>
</dbReference>
<proteinExistence type="predicted"/>
<dbReference type="Pfam" id="PF00665">
    <property type="entry name" value="rve"/>
    <property type="match status" value="1"/>
</dbReference>
<sequence length="568" mass="62229">MSKPALTLLRQWDRLVERDGVMYRRVFCPDGAEEYFQALLPASLKSEVLTQLHQEHGHQGVGRTLELARKRCYWPGMSSDVAKWCLECVRCQVAKDTRPPARSFMGHLLASRPNEVLAVDFTSLEPSSSGVEDVLVMTDVFSKYSLAIPTHDQRASTVARVLVNEWFYKFGVPARIHSDQGRCFEATLIQQLCKLYGIEKSRTTPYHPAGNGQCERFNRTLCNLLRTLPVSRKRDWVAHLPQLLFCYNTTPHSSTGESPYFLLFGQEPRLPLDFLLGTVPDPVEGTVHSWIEEHHARLRTAFQGAKDHLQAAAAKRKEAHDSQVSDMPLGVGTLVYFRDLSTRGCHKIQDRWSSEVYEIIRAPPANGAVYTIAPVTDRTKTRQVHRCYLKARLGGQAQADPPITSPPGAEAIDRLEDELDADLALLPLVPPVGNLGCMGPNSGPADSTPPLERGEGTAGTEGAADYIPSAASPDDHAGRAAVVPGVEDMSLVDTPEPVVSETVLRRSSRPTAGRHSNIHHLPQAVGQRATGSSSLVTGLVGDDPNRSVGQCIVGAPIEKLGVDCGKTH</sequence>
<dbReference type="InterPro" id="IPR012337">
    <property type="entry name" value="RNaseH-like_sf"/>
</dbReference>
<dbReference type="InterPro" id="IPR050951">
    <property type="entry name" value="Retrovirus_Pol_polyprotein"/>
</dbReference>
<dbReference type="FunFam" id="1.10.340.70:FF:000001">
    <property type="entry name" value="Retrovirus-related Pol polyprotein from transposon gypsy-like Protein"/>
    <property type="match status" value="1"/>
</dbReference>
<dbReference type="EMBL" id="JBHFQA010000006">
    <property type="protein sequence ID" value="KAL2098384.1"/>
    <property type="molecule type" value="Genomic_DNA"/>
</dbReference>
<accession>A0ABD1KGP6</accession>
<dbReference type="PANTHER" id="PTHR37984:SF15">
    <property type="entry name" value="INTEGRASE CATALYTIC DOMAIN-CONTAINING PROTEIN"/>
    <property type="match status" value="1"/>
</dbReference>
<dbReference type="Proteomes" id="UP001591681">
    <property type="component" value="Unassembled WGS sequence"/>
</dbReference>
<dbReference type="FunFam" id="3.30.420.10:FF:000032">
    <property type="entry name" value="Retrovirus-related Pol polyprotein from transposon 297-like Protein"/>
    <property type="match status" value="1"/>
</dbReference>
<comment type="caution">
    <text evidence="4">The sequence shown here is derived from an EMBL/GenBank/DDBJ whole genome shotgun (WGS) entry which is preliminary data.</text>
</comment>